<keyword evidence="2 6" id="KW-0808">Transferase</keyword>
<dbReference type="GO" id="GO:0032259">
    <property type="term" value="P:methylation"/>
    <property type="evidence" value="ECO:0007669"/>
    <property type="project" value="UniProtKB-KW"/>
</dbReference>
<dbReference type="PANTHER" id="PTHR43464:SF19">
    <property type="entry name" value="UBIQUINONE BIOSYNTHESIS O-METHYLTRANSFERASE, MITOCHONDRIAL"/>
    <property type="match status" value="1"/>
</dbReference>
<dbReference type="PANTHER" id="PTHR43464">
    <property type="entry name" value="METHYLTRANSFERASE"/>
    <property type="match status" value="1"/>
</dbReference>
<evidence type="ECO:0000256" key="3">
    <source>
        <dbReference type="ARBA" id="ARBA00022691"/>
    </source>
</evidence>
<evidence type="ECO:0000256" key="4">
    <source>
        <dbReference type="SAM" id="MobiDB-lite"/>
    </source>
</evidence>
<sequence>MLESVPTTYDLSEAIPRRASPVRLDDPPPYPISPRPPAAPSVLPKRRPAKTGKLRLRRRRATSRGHRTGRTQSTQEVREDFDRIAGLSREGGWDHNSHYHPLLLRQLPLRLHEALEVGCGTGAFVRSLAGRSERVLAVDLSPRMVEVARARSKGYTNVEYAVADANSWPFPEGRFDCVASITALHHLPLAPTLRKMGDALRPGGPLLVLDLYKARSPADYLVGALGFPASKAIRLARTGAMSGPRQPPELRRAWEEHYATDRFPTLAEVREACAEAGLRGARVRRRLLWRYSLVWRKPMR</sequence>
<dbReference type="EMBL" id="CP045122">
    <property type="protein sequence ID" value="QIN80997.1"/>
    <property type="molecule type" value="Genomic_DNA"/>
</dbReference>
<feature type="compositionally biased region" description="Basic residues" evidence="4">
    <location>
        <begin position="44"/>
        <end position="69"/>
    </location>
</feature>
<dbReference type="InterPro" id="IPR029063">
    <property type="entry name" value="SAM-dependent_MTases_sf"/>
</dbReference>
<evidence type="ECO:0000256" key="1">
    <source>
        <dbReference type="ARBA" id="ARBA00022603"/>
    </source>
</evidence>
<feature type="domain" description="Methyltransferase" evidence="5">
    <location>
        <begin position="115"/>
        <end position="204"/>
    </location>
</feature>
<feature type="region of interest" description="Disordered" evidence="4">
    <location>
        <begin position="1"/>
        <end position="76"/>
    </location>
</feature>
<dbReference type="Pfam" id="PF13649">
    <property type="entry name" value="Methyltransf_25"/>
    <property type="match status" value="1"/>
</dbReference>
<dbReference type="SUPFAM" id="SSF53335">
    <property type="entry name" value="S-adenosyl-L-methionine-dependent methyltransferases"/>
    <property type="match status" value="1"/>
</dbReference>
<name>A0A6G8Q3V5_9ACTN</name>
<dbReference type="Proteomes" id="UP000502706">
    <property type="component" value="Plasmid unnamed1"/>
</dbReference>
<dbReference type="GO" id="GO:0008168">
    <property type="term" value="F:methyltransferase activity"/>
    <property type="evidence" value="ECO:0007669"/>
    <property type="project" value="UniProtKB-KW"/>
</dbReference>
<evidence type="ECO:0000313" key="7">
    <source>
        <dbReference type="Proteomes" id="UP000502706"/>
    </source>
</evidence>
<evidence type="ECO:0000259" key="5">
    <source>
        <dbReference type="Pfam" id="PF13649"/>
    </source>
</evidence>
<organism evidence="6 7">
    <name type="scientific">Rubrobacter marinus</name>
    <dbReference type="NCBI Taxonomy" id="2653852"/>
    <lineage>
        <taxon>Bacteria</taxon>
        <taxon>Bacillati</taxon>
        <taxon>Actinomycetota</taxon>
        <taxon>Rubrobacteria</taxon>
        <taxon>Rubrobacterales</taxon>
        <taxon>Rubrobacteraceae</taxon>
        <taxon>Rubrobacter</taxon>
    </lineage>
</organism>
<gene>
    <name evidence="6" type="ORF">GBA65_21320</name>
</gene>
<keyword evidence="1 6" id="KW-0489">Methyltransferase</keyword>
<dbReference type="CDD" id="cd02440">
    <property type="entry name" value="AdoMet_MTases"/>
    <property type="match status" value="1"/>
</dbReference>
<accession>A0A6G8Q3V5</accession>
<dbReference type="KEGG" id="rmar:GBA65_21320"/>
<keyword evidence="3" id="KW-0949">S-adenosyl-L-methionine</keyword>
<keyword evidence="6" id="KW-0614">Plasmid</keyword>
<geneLocation type="plasmid" evidence="6 7">
    <name>unnamed1</name>
</geneLocation>
<evidence type="ECO:0000256" key="2">
    <source>
        <dbReference type="ARBA" id="ARBA00022679"/>
    </source>
</evidence>
<protein>
    <submittedName>
        <fullName evidence="6">Methyltransferase domain-containing protein</fullName>
    </submittedName>
</protein>
<dbReference type="Gene3D" id="3.40.50.150">
    <property type="entry name" value="Vaccinia Virus protein VP39"/>
    <property type="match status" value="1"/>
</dbReference>
<keyword evidence="7" id="KW-1185">Reference proteome</keyword>
<dbReference type="InterPro" id="IPR041698">
    <property type="entry name" value="Methyltransf_25"/>
</dbReference>
<evidence type="ECO:0000313" key="6">
    <source>
        <dbReference type="EMBL" id="QIN80997.1"/>
    </source>
</evidence>
<dbReference type="AlphaFoldDB" id="A0A6G8Q3V5"/>
<proteinExistence type="predicted"/>
<feature type="compositionally biased region" description="Pro residues" evidence="4">
    <location>
        <begin position="27"/>
        <end position="39"/>
    </location>
</feature>
<feature type="compositionally biased region" description="Polar residues" evidence="4">
    <location>
        <begin position="1"/>
        <end position="10"/>
    </location>
</feature>
<reference evidence="6 7" key="1">
    <citation type="submission" date="2019-10" db="EMBL/GenBank/DDBJ databases">
        <title>Rubrobacter sp nov SCSIO 52915 isolated from a deep-sea sediment in the South China Sea.</title>
        <authorList>
            <person name="Chen R.W."/>
        </authorList>
    </citation>
    <scope>NUCLEOTIDE SEQUENCE [LARGE SCALE GENOMIC DNA]</scope>
    <source>
        <strain evidence="6 7">SCSIO 52915</strain>
        <plasmid evidence="6 7">unnamed1</plasmid>
    </source>
</reference>